<protein>
    <submittedName>
        <fullName evidence="2">Uncharacterized protein</fullName>
    </submittedName>
</protein>
<reference evidence="2" key="1">
    <citation type="submission" date="2021-03" db="EMBL/GenBank/DDBJ databases">
        <authorList>
            <person name="Li Z."/>
            <person name="Yang C."/>
        </authorList>
    </citation>
    <scope>NUCLEOTIDE SEQUENCE</scope>
    <source>
        <strain evidence="2">Dzin_1.0</strain>
        <tissue evidence="2">Leaf</tissue>
    </source>
</reference>
<feature type="region of interest" description="Disordered" evidence="1">
    <location>
        <begin position="1"/>
        <end position="117"/>
    </location>
</feature>
<reference evidence="2" key="2">
    <citation type="journal article" date="2022" name="Hortic Res">
        <title>The genome of Dioscorea zingiberensis sheds light on the biosynthesis, origin and evolution of the medicinally important diosgenin saponins.</title>
        <authorList>
            <person name="Li Y."/>
            <person name="Tan C."/>
            <person name="Li Z."/>
            <person name="Guo J."/>
            <person name="Li S."/>
            <person name="Chen X."/>
            <person name="Wang C."/>
            <person name="Dai X."/>
            <person name="Yang H."/>
            <person name="Song W."/>
            <person name="Hou L."/>
            <person name="Xu J."/>
            <person name="Tong Z."/>
            <person name="Xu A."/>
            <person name="Yuan X."/>
            <person name="Wang W."/>
            <person name="Yang Q."/>
            <person name="Chen L."/>
            <person name="Sun Z."/>
            <person name="Wang K."/>
            <person name="Pan B."/>
            <person name="Chen J."/>
            <person name="Bao Y."/>
            <person name="Liu F."/>
            <person name="Qi X."/>
            <person name="Gang D.R."/>
            <person name="Wen J."/>
            <person name="Li J."/>
        </authorList>
    </citation>
    <scope>NUCLEOTIDE SEQUENCE</scope>
    <source>
        <strain evidence="2">Dzin_1.0</strain>
    </source>
</reference>
<feature type="compositionally biased region" description="Basic and acidic residues" evidence="1">
    <location>
        <begin position="93"/>
        <end position="109"/>
    </location>
</feature>
<feature type="compositionally biased region" description="Basic residues" evidence="1">
    <location>
        <begin position="1"/>
        <end position="10"/>
    </location>
</feature>
<accession>A0A9D5C9Q6</accession>
<proteinExistence type="predicted"/>
<name>A0A9D5C9Q6_9LILI</name>
<dbReference type="PANTHER" id="PTHR37218">
    <property type="entry name" value="COILED-COIL PROTEIN"/>
    <property type="match status" value="1"/>
</dbReference>
<sequence length="225" mass="25387">MSGKGRRRREKNYLAAHGGYNRLPPPPNPKELEAIPSKLRKLMRFKNPPPSTSGSSPGDAPPGKRKALAAVEAKGKKKGSNTMDIEEQMSSRQMHDKAATRDAILNDKSNRKRKRKTVSDLRFLDEAATLSKKKDRKKEYLQARKKKQKKTKINDIVNFPGHEEIKFGDVVEAPPKLSFPKVPKASMDASHERFRLEAIEAYRNQRKWVSRPGIKLPSLAEGPSL</sequence>
<evidence type="ECO:0000256" key="1">
    <source>
        <dbReference type="SAM" id="MobiDB-lite"/>
    </source>
</evidence>
<gene>
    <name evidence="2" type="ORF">J5N97_025584</name>
</gene>
<organism evidence="2 3">
    <name type="scientific">Dioscorea zingiberensis</name>
    <dbReference type="NCBI Taxonomy" id="325984"/>
    <lineage>
        <taxon>Eukaryota</taxon>
        <taxon>Viridiplantae</taxon>
        <taxon>Streptophyta</taxon>
        <taxon>Embryophyta</taxon>
        <taxon>Tracheophyta</taxon>
        <taxon>Spermatophyta</taxon>
        <taxon>Magnoliopsida</taxon>
        <taxon>Liliopsida</taxon>
        <taxon>Dioscoreales</taxon>
        <taxon>Dioscoreaceae</taxon>
        <taxon>Dioscorea</taxon>
    </lineage>
</organism>
<evidence type="ECO:0000313" key="3">
    <source>
        <dbReference type="Proteomes" id="UP001085076"/>
    </source>
</evidence>
<comment type="caution">
    <text evidence="2">The sequence shown here is derived from an EMBL/GenBank/DDBJ whole genome shotgun (WGS) entry which is preliminary data.</text>
</comment>
<feature type="compositionally biased region" description="Polar residues" evidence="1">
    <location>
        <begin position="80"/>
        <end position="92"/>
    </location>
</feature>
<dbReference type="OrthoDB" id="673745at2759"/>
<dbReference type="Proteomes" id="UP001085076">
    <property type="component" value="Miscellaneous, Linkage group lg07"/>
</dbReference>
<dbReference type="EMBL" id="JAGGNH010000007">
    <property type="protein sequence ID" value="KAJ0968667.1"/>
    <property type="molecule type" value="Genomic_DNA"/>
</dbReference>
<dbReference type="PANTHER" id="PTHR37218:SF2">
    <property type="entry name" value="COILED-COIL PROTEIN"/>
    <property type="match status" value="1"/>
</dbReference>
<dbReference type="AlphaFoldDB" id="A0A9D5C9Q6"/>
<evidence type="ECO:0000313" key="2">
    <source>
        <dbReference type="EMBL" id="KAJ0968667.1"/>
    </source>
</evidence>
<keyword evidence="3" id="KW-1185">Reference proteome</keyword>